<dbReference type="GO" id="GO:0050265">
    <property type="term" value="F:RNA uridylyltransferase activity"/>
    <property type="evidence" value="ECO:0007669"/>
    <property type="project" value="TreeGrafter"/>
</dbReference>
<reference evidence="1" key="1">
    <citation type="submission" date="2022-11" db="EMBL/GenBank/DDBJ databases">
        <authorList>
            <person name="Kikuchi T."/>
        </authorList>
    </citation>
    <scope>NUCLEOTIDE SEQUENCE</scope>
    <source>
        <strain evidence="1">PS1010</strain>
    </source>
</reference>
<dbReference type="Gene3D" id="3.30.460.10">
    <property type="entry name" value="Beta Polymerase, domain 2"/>
    <property type="match status" value="1"/>
</dbReference>
<keyword evidence="2" id="KW-1185">Reference proteome</keyword>
<gene>
    <name evidence="1" type="ORF">CAMP_LOCUS17256</name>
</gene>
<organism evidence="1 2">
    <name type="scientific">Caenorhabditis angaria</name>
    <dbReference type="NCBI Taxonomy" id="860376"/>
    <lineage>
        <taxon>Eukaryota</taxon>
        <taxon>Metazoa</taxon>
        <taxon>Ecdysozoa</taxon>
        <taxon>Nematoda</taxon>
        <taxon>Chromadorea</taxon>
        <taxon>Rhabditida</taxon>
        <taxon>Rhabditina</taxon>
        <taxon>Rhabditomorpha</taxon>
        <taxon>Rhabditoidea</taxon>
        <taxon>Rhabditidae</taxon>
        <taxon>Peloderinae</taxon>
        <taxon>Caenorhabditis</taxon>
    </lineage>
</organism>
<comment type="caution">
    <text evidence="1">The sequence shown here is derived from an EMBL/GenBank/DDBJ whole genome shotgun (WGS) entry which is preliminary data.</text>
</comment>
<dbReference type="InterPro" id="IPR043519">
    <property type="entry name" value="NT_sf"/>
</dbReference>
<accession>A0A9P1J442</accession>
<dbReference type="GO" id="GO:0031123">
    <property type="term" value="P:RNA 3'-end processing"/>
    <property type="evidence" value="ECO:0007669"/>
    <property type="project" value="TreeGrafter"/>
</dbReference>
<name>A0A9P1J442_9PELO</name>
<evidence type="ECO:0000313" key="1">
    <source>
        <dbReference type="EMBL" id="CAI5454619.1"/>
    </source>
</evidence>
<evidence type="ECO:0000313" key="2">
    <source>
        <dbReference type="Proteomes" id="UP001152747"/>
    </source>
</evidence>
<dbReference type="AlphaFoldDB" id="A0A9P1J442"/>
<sequence>MDQAKLHMNLEALNYDMSALYEEQRETPISIGKKTRTFDQLRVDIYNILKTPCEEKQMTLKRIVPIGSVAMSLSTHYSNLNLIICIEKTDGDEGQFFGNDNNAILRYLTEKLKTLEGYEEINYIDEIVPSITGFKDNVAIQITSHYGTSVPTSYIAARFITNVMKFYPSFAILHIALKGTFKNDQLGNNQQYFPNSYALSMMITHFLVEKEFLPNLHQQYPERFDPKNATWDFEMIPDNDVLEFGKNETPAQTLYHFLEYYINKPICSFSINMKNNEMVERNQSLGLVIIDPFDDHNPGRLVTDNQPFIECLKRTQKLIGTLELWDMPRLIDGKSEIQNA</sequence>
<dbReference type="PANTHER" id="PTHR12271:SF39">
    <property type="entry name" value="PAP-ASSOCIATED DOMAIN-CONTAINING PROTEIN"/>
    <property type="match status" value="1"/>
</dbReference>
<protein>
    <recommendedName>
        <fullName evidence="3">PAP-associated domain-containing protein</fullName>
    </recommendedName>
</protein>
<proteinExistence type="predicted"/>
<dbReference type="SUPFAM" id="SSF81631">
    <property type="entry name" value="PAP/OAS1 substrate-binding domain"/>
    <property type="match status" value="1"/>
</dbReference>
<dbReference type="EMBL" id="CANHGI010000006">
    <property type="protein sequence ID" value="CAI5454619.1"/>
    <property type="molecule type" value="Genomic_DNA"/>
</dbReference>
<evidence type="ECO:0008006" key="3">
    <source>
        <dbReference type="Google" id="ProtNLM"/>
    </source>
</evidence>
<dbReference type="Proteomes" id="UP001152747">
    <property type="component" value="Unassembled WGS sequence"/>
</dbReference>
<dbReference type="Gene3D" id="1.10.1410.10">
    <property type="match status" value="1"/>
</dbReference>
<dbReference type="PANTHER" id="PTHR12271">
    <property type="entry name" value="POLY A POLYMERASE CID PAP -RELATED"/>
    <property type="match status" value="1"/>
</dbReference>